<evidence type="ECO:0000313" key="2">
    <source>
        <dbReference type="EMBL" id="CAB4183434.1"/>
    </source>
</evidence>
<dbReference type="InterPro" id="IPR052042">
    <property type="entry name" value="Tail_sheath_structural"/>
</dbReference>
<sequence>MTISPQGSTNLAALTVPNLYVQLVPPNALLNGIPTNIIGVVGTASWGPLNAPTIVGPMTEQIAKFGTPQPIRYDLGTAVYFASLQGASNFRCVRVSDGTDTFSTGTLIDSLTSPIIGADLTAFYTGTTGNTINATITTGSFPGSYNLSIYIQGGIPEVFQNITGTGSQFWLNLIDAVNNGQSVQRGPSRLVVASVPTGIGGFNISNIGSYSVVPTVTVADGVGATFDVTMKAESSAIFDVGSGYDVGDTITLAGGTFTSPVVVTVETVDVLGGILTYSITSDGVYSDLPANPVLQATTSGVGTGAKFDVFWGINAIAVVTSGSGYLTSSLVSISDAGGAAATVVLGSVSAPGLTTRTLSGGTNGSDVTGTDMIGNDFSSPRTGMYALRNNVAGGTFLLADTSDPLKWSAQQLFALEEGAYCIASMDPGFQDDIETAIATWHASTIDSYAFSLMFGDWCQVSDPFNNVTRFISPQSFKAGVVAATLPSDSSLNKPLNGIIATQKTLENRSYSTADLSALRVARIELITNPIPSGSFFGCRFGINSSSNSLQQTDNYTTMVNFVSQTILNGLGPFVGKAQTVTVRQQAISTLYAFFYNLFQLGMIGDVNNPGDFSKAVSIVLDASNNPPERVALGYMQADITVVLFSIVQYFVVNLNATQGSLVSILPPQNGGI</sequence>
<dbReference type="PANTHER" id="PTHR35861">
    <property type="match status" value="1"/>
</dbReference>
<evidence type="ECO:0000313" key="3">
    <source>
        <dbReference type="EMBL" id="CAB4212335.1"/>
    </source>
</evidence>
<dbReference type="EMBL" id="LR797029">
    <property type="protein sequence ID" value="CAB4183434.1"/>
    <property type="molecule type" value="Genomic_DNA"/>
</dbReference>
<protein>
    <recommendedName>
        <fullName evidence="4">Tail sheath protein subtilisin-like domain-containing protein</fullName>
    </recommendedName>
</protein>
<dbReference type="Gene3D" id="3.40.50.11780">
    <property type="match status" value="1"/>
</dbReference>
<dbReference type="PANTHER" id="PTHR35861:SF2">
    <property type="entry name" value="FELS-2 PROPHAGE PROTEIN"/>
    <property type="match status" value="1"/>
</dbReference>
<gene>
    <name evidence="2" type="ORF">UFOVP1089_65</name>
    <name evidence="3" type="ORF">UFOVP1443_8</name>
    <name evidence="1" type="ORF">UFOVP459_20</name>
</gene>
<evidence type="ECO:0000313" key="1">
    <source>
        <dbReference type="EMBL" id="CAB4144225.1"/>
    </source>
</evidence>
<reference evidence="2" key="1">
    <citation type="submission" date="2020-05" db="EMBL/GenBank/DDBJ databases">
        <authorList>
            <person name="Chiriac C."/>
            <person name="Salcher M."/>
            <person name="Ghai R."/>
            <person name="Kavagutti S V."/>
        </authorList>
    </citation>
    <scope>NUCLEOTIDE SEQUENCE</scope>
</reference>
<name>A0A6J5QUZ4_9CAUD</name>
<dbReference type="EMBL" id="LR797389">
    <property type="protein sequence ID" value="CAB4212335.1"/>
    <property type="molecule type" value="Genomic_DNA"/>
</dbReference>
<dbReference type="EMBL" id="LR796424">
    <property type="protein sequence ID" value="CAB4144225.1"/>
    <property type="molecule type" value="Genomic_DNA"/>
</dbReference>
<evidence type="ECO:0008006" key="4">
    <source>
        <dbReference type="Google" id="ProtNLM"/>
    </source>
</evidence>
<accession>A0A6J5QUZ4</accession>
<organism evidence="2">
    <name type="scientific">uncultured Caudovirales phage</name>
    <dbReference type="NCBI Taxonomy" id="2100421"/>
    <lineage>
        <taxon>Viruses</taxon>
        <taxon>Duplodnaviria</taxon>
        <taxon>Heunggongvirae</taxon>
        <taxon>Uroviricota</taxon>
        <taxon>Caudoviricetes</taxon>
        <taxon>Peduoviridae</taxon>
        <taxon>Maltschvirus</taxon>
        <taxon>Maltschvirus maltsch</taxon>
    </lineage>
</organism>
<proteinExistence type="predicted"/>